<name>A0ABR3G343_9PEZI</name>
<evidence type="ECO:0000313" key="2">
    <source>
        <dbReference type="EMBL" id="KAL0630226.1"/>
    </source>
</evidence>
<dbReference type="Pfam" id="PF18819">
    <property type="entry name" value="MuF_C"/>
    <property type="match status" value="1"/>
</dbReference>
<feature type="non-terminal residue" evidence="2">
    <location>
        <position position="122"/>
    </location>
</feature>
<evidence type="ECO:0000313" key="3">
    <source>
        <dbReference type="Proteomes" id="UP001447188"/>
    </source>
</evidence>
<keyword evidence="3" id="KW-1185">Reference proteome</keyword>
<protein>
    <recommendedName>
        <fullName evidence="1">Phage MuF C-terminal domain-containing protein</fullName>
    </recommendedName>
</protein>
<feature type="domain" description="Phage MuF C-terminal" evidence="1">
    <location>
        <begin position="51"/>
        <end position="120"/>
    </location>
</feature>
<comment type="caution">
    <text evidence="2">The sequence shown here is derived from an EMBL/GenBank/DDBJ whole genome shotgun (WGS) entry which is preliminary data.</text>
</comment>
<reference evidence="2 3" key="1">
    <citation type="submission" date="2024-02" db="EMBL/GenBank/DDBJ databases">
        <title>Discinaceae phylogenomics.</title>
        <authorList>
            <person name="Dirks A.C."/>
            <person name="James T.Y."/>
        </authorList>
    </citation>
    <scope>NUCLEOTIDE SEQUENCE [LARGE SCALE GENOMIC DNA]</scope>
    <source>
        <strain evidence="2 3">ACD0624</strain>
    </source>
</reference>
<sequence length="122" mass="13332">MPSNFQAAIQLIIAAATTSKPQKEAVLIVGMTPRGDDRQGVLRPRHAKGLLERLDVILSNPKALYKSDTVAGGSVVVTFEVKGENPIVVALHPNKMVGRTRCNVIASVYDKKADIEARWQQR</sequence>
<organism evidence="2 3">
    <name type="scientific">Discina gigas</name>
    <dbReference type="NCBI Taxonomy" id="1032678"/>
    <lineage>
        <taxon>Eukaryota</taxon>
        <taxon>Fungi</taxon>
        <taxon>Dikarya</taxon>
        <taxon>Ascomycota</taxon>
        <taxon>Pezizomycotina</taxon>
        <taxon>Pezizomycetes</taxon>
        <taxon>Pezizales</taxon>
        <taxon>Discinaceae</taxon>
        <taxon>Discina</taxon>
    </lineage>
</organism>
<gene>
    <name evidence="2" type="ORF">Q9L58_010927</name>
</gene>
<dbReference type="Proteomes" id="UP001447188">
    <property type="component" value="Unassembled WGS sequence"/>
</dbReference>
<dbReference type="InterPro" id="IPR041131">
    <property type="entry name" value="MuF_C"/>
</dbReference>
<evidence type="ECO:0000259" key="1">
    <source>
        <dbReference type="Pfam" id="PF18819"/>
    </source>
</evidence>
<accession>A0ABR3G343</accession>
<proteinExistence type="predicted"/>
<dbReference type="EMBL" id="JBBBZM010000950">
    <property type="protein sequence ID" value="KAL0630226.1"/>
    <property type="molecule type" value="Genomic_DNA"/>
</dbReference>